<sequence length="66" mass="7293">MLAVEELGFLKPNEDSSFVRPSMNPAESMQSIMSASSSYEKINGDVSDSQFLNALDEVKEGLDNYE</sequence>
<dbReference type="Proteomes" id="UP000887540">
    <property type="component" value="Unplaced"/>
</dbReference>
<evidence type="ECO:0000313" key="2">
    <source>
        <dbReference type="WBParaSite" id="ACRNAN_scaffold549.g17350.t1"/>
    </source>
</evidence>
<name>A0A914E469_9BILA</name>
<reference evidence="2" key="1">
    <citation type="submission" date="2022-11" db="UniProtKB">
        <authorList>
            <consortium name="WormBaseParasite"/>
        </authorList>
    </citation>
    <scope>IDENTIFICATION</scope>
</reference>
<dbReference type="WBParaSite" id="ACRNAN_scaffold549.g17350.t1">
    <property type="protein sequence ID" value="ACRNAN_scaffold549.g17350.t1"/>
    <property type="gene ID" value="ACRNAN_scaffold549.g17350"/>
</dbReference>
<keyword evidence="1" id="KW-1185">Reference proteome</keyword>
<dbReference type="AlphaFoldDB" id="A0A914E469"/>
<evidence type="ECO:0000313" key="1">
    <source>
        <dbReference type="Proteomes" id="UP000887540"/>
    </source>
</evidence>
<proteinExistence type="predicted"/>
<accession>A0A914E469</accession>
<organism evidence="1 2">
    <name type="scientific">Acrobeloides nanus</name>
    <dbReference type="NCBI Taxonomy" id="290746"/>
    <lineage>
        <taxon>Eukaryota</taxon>
        <taxon>Metazoa</taxon>
        <taxon>Ecdysozoa</taxon>
        <taxon>Nematoda</taxon>
        <taxon>Chromadorea</taxon>
        <taxon>Rhabditida</taxon>
        <taxon>Tylenchina</taxon>
        <taxon>Cephalobomorpha</taxon>
        <taxon>Cephaloboidea</taxon>
        <taxon>Cephalobidae</taxon>
        <taxon>Acrobeloides</taxon>
    </lineage>
</organism>
<protein>
    <submittedName>
        <fullName evidence="2">Uncharacterized protein</fullName>
    </submittedName>
</protein>